<evidence type="ECO:0000259" key="18">
    <source>
        <dbReference type="PROSITE" id="PS01186"/>
    </source>
</evidence>
<dbReference type="GO" id="GO:0008593">
    <property type="term" value="P:regulation of Notch signaling pathway"/>
    <property type="evidence" value="ECO:0007669"/>
    <property type="project" value="UniProtKB-ARBA"/>
</dbReference>
<dbReference type="Pfam" id="PF00354">
    <property type="entry name" value="Pentaxin"/>
    <property type="match status" value="1"/>
</dbReference>
<keyword evidence="20" id="KW-1185">Reference proteome</keyword>
<dbReference type="Gene3D" id="3.40.50.410">
    <property type="entry name" value="von Willebrand factor, type A domain"/>
    <property type="match status" value="1"/>
</dbReference>
<feature type="signal peptide" evidence="16">
    <location>
        <begin position="1"/>
        <end position="28"/>
    </location>
</feature>
<dbReference type="EMBL" id="OV696692">
    <property type="protein sequence ID" value="CAH1269961.1"/>
    <property type="molecule type" value="Genomic_DNA"/>
</dbReference>
<keyword evidence="5" id="KW-0597">Phosphoprotein</keyword>
<evidence type="ECO:0000256" key="6">
    <source>
        <dbReference type="ARBA" id="ARBA00022692"/>
    </source>
</evidence>
<keyword evidence="9" id="KW-0221">Differentiation</keyword>
<feature type="chain" id="PRO_5035450510" evidence="16">
    <location>
        <begin position="29"/>
        <end position="2335"/>
    </location>
</feature>
<feature type="domain" description="EGF-like" evidence="17 18">
    <location>
        <begin position="1414"/>
        <end position="1425"/>
    </location>
</feature>
<proteinExistence type="predicted"/>
<dbReference type="InterPro" id="IPR000436">
    <property type="entry name" value="Sushi_SCR_CCP_dom"/>
</dbReference>
<keyword evidence="2" id="KW-0217">Developmental protein</keyword>
<dbReference type="SUPFAM" id="SSF57535">
    <property type="entry name" value="Complement control module/SCR domain"/>
    <property type="match status" value="4"/>
</dbReference>
<dbReference type="SUPFAM" id="SSF57184">
    <property type="entry name" value="Growth factor receptor domain"/>
    <property type="match status" value="1"/>
</dbReference>
<dbReference type="CDD" id="cd00033">
    <property type="entry name" value="CCP"/>
    <property type="match status" value="4"/>
</dbReference>
<dbReference type="Gene3D" id="2.10.70.10">
    <property type="entry name" value="Complement Module, domain 1"/>
    <property type="match status" value="4"/>
</dbReference>
<feature type="domain" description="EGF-like" evidence="17 18">
    <location>
        <begin position="2025"/>
        <end position="2036"/>
    </location>
</feature>
<dbReference type="SUPFAM" id="SSF49899">
    <property type="entry name" value="Concanavalin A-like lectins/glucanases"/>
    <property type="match status" value="1"/>
</dbReference>
<feature type="domain" description="EGF-like" evidence="17 18">
    <location>
        <begin position="1737"/>
        <end position="1748"/>
    </location>
</feature>
<keyword evidence="3" id="KW-1003">Cell membrane</keyword>
<dbReference type="Proteomes" id="UP000838412">
    <property type="component" value="Chromosome 7"/>
</dbReference>
<organism evidence="19 20">
    <name type="scientific">Branchiostoma lanceolatum</name>
    <name type="common">Common lancelet</name>
    <name type="synonym">Amphioxus lanceolatum</name>
    <dbReference type="NCBI Taxonomy" id="7740"/>
    <lineage>
        <taxon>Eukaryota</taxon>
        <taxon>Metazoa</taxon>
        <taxon>Chordata</taxon>
        <taxon>Cephalochordata</taxon>
        <taxon>Leptocardii</taxon>
        <taxon>Amphioxiformes</taxon>
        <taxon>Branchiostomatidae</taxon>
        <taxon>Branchiostoma</taxon>
    </lineage>
</organism>
<dbReference type="Gene3D" id="2.60.120.200">
    <property type="match status" value="1"/>
</dbReference>
<feature type="domain" description="EGF-like" evidence="17 18">
    <location>
        <begin position="1376"/>
        <end position="1387"/>
    </location>
</feature>
<feature type="domain" description="EGF-like" evidence="17 18">
    <location>
        <begin position="1806"/>
        <end position="1817"/>
    </location>
</feature>
<feature type="domain" description="EGF-like" evidence="18">
    <location>
        <begin position="282"/>
        <end position="295"/>
    </location>
</feature>
<dbReference type="Pfam" id="PF00008">
    <property type="entry name" value="EGF"/>
    <property type="match status" value="4"/>
</dbReference>
<protein>
    <submittedName>
        <fullName evidence="19">SVEP1 protein</fullName>
    </submittedName>
</protein>
<evidence type="ECO:0000256" key="5">
    <source>
        <dbReference type="ARBA" id="ARBA00022553"/>
    </source>
</evidence>
<dbReference type="InterPro" id="IPR002035">
    <property type="entry name" value="VWF_A"/>
</dbReference>
<feature type="region of interest" description="Disordered" evidence="14">
    <location>
        <begin position="825"/>
        <end position="857"/>
    </location>
</feature>
<dbReference type="CDD" id="cd00054">
    <property type="entry name" value="EGF_CA"/>
    <property type="match status" value="8"/>
</dbReference>
<feature type="domain" description="EGF-like" evidence="17">
    <location>
        <begin position="1885"/>
        <end position="1896"/>
    </location>
</feature>
<evidence type="ECO:0000256" key="7">
    <source>
        <dbReference type="ARBA" id="ARBA00022729"/>
    </source>
</evidence>
<dbReference type="PROSITE" id="PS00010">
    <property type="entry name" value="ASX_HYDROXYL"/>
    <property type="match status" value="6"/>
</dbReference>
<dbReference type="PROSITE" id="PS00289">
    <property type="entry name" value="PTX_1"/>
    <property type="match status" value="1"/>
</dbReference>
<dbReference type="InterPro" id="IPR036465">
    <property type="entry name" value="vWFA_dom_sf"/>
</dbReference>
<dbReference type="Pfam" id="PF07699">
    <property type="entry name" value="Ephrin_rec_like"/>
    <property type="match status" value="4"/>
</dbReference>
<evidence type="ECO:0000256" key="8">
    <source>
        <dbReference type="ARBA" id="ARBA00022737"/>
    </source>
</evidence>
<dbReference type="PROSITE" id="PS00022">
    <property type="entry name" value="EGF_1"/>
    <property type="match status" value="12"/>
</dbReference>
<dbReference type="InterPro" id="IPR035976">
    <property type="entry name" value="Sushi/SCR/CCP_sf"/>
</dbReference>
<feature type="transmembrane region" description="Helical" evidence="15">
    <location>
        <begin position="2161"/>
        <end position="2185"/>
    </location>
</feature>
<evidence type="ECO:0000256" key="15">
    <source>
        <dbReference type="SAM" id="Phobius"/>
    </source>
</evidence>
<dbReference type="InterPro" id="IPR011641">
    <property type="entry name" value="Tyr-kin_ephrin_A/B_rcpt-like"/>
</dbReference>
<dbReference type="GO" id="GO:0003002">
    <property type="term" value="P:regionalization"/>
    <property type="evidence" value="ECO:0007669"/>
    <property type="project" value="UniProtKB-ARBA"/>
</dbReference>
<dbReference type="PRINTS" id="PR00895">
    <property type="entry name" value="PENTAXIN"/>
</dbReference>
<dbReference type="SMART" id="SM01411">
    <property type="entry name" value="Ephrin_rec_like"/>
    <property type="match status" value="4"/>
</dbReference>
<evidence type="ECO:0000256" key="13">
    <source>
        <dbReference type="ARBA" id="ARBA00023180"/>
    </source>
</evidence>
<keyword evidence="8" id="KW-0677">Repeat</keyword>
<dbReference type="GO" id="GO:0009967">
    <property type="term" value="P:positive regulation of signal transduction"/>
    <property type="evidence" value="ECO:0007669"/>
    <property type="project" value="UniProtKB-ARBA"/>
</dbReference>
<keyword evidence="11 15" id="KW-0472">Membrane</keyword>
<keyword evidence="7 16" id="KW-0732">Signal</keyword>
<dbReference type="InterPro" id="IPR000742">
    <property type="entry name" value="EGF"/>
</dbReference>
<dbReference type="SMART" id="SM00159">
    <property type="entry name" value="PTX"/>
    <property type="match status" value="1"/>
</dbReference>
<dbReference type="InterPro" id="IPR013320">
    <property type="entry name" value="ConA-like_dom_sf"/>
</dbReference>
<dbReference type="Pfam" id="PF12661">
    <property type="entry name" value="hEGF"/>
    <property type="match status" value="6"/>
</dbReference>
<dbReference type="GO" id="GO:0048592">
    <property type="term" value="P:eye morphogenesis"/>
    <property type="evidence" value="ECO:0007669"/>
    <property type="project" value="UniProtKB-ARBA"/>
</dbReference>
<feature type="domain" description="EGF-like" evidence="17 18">
    <location>
        <begin position="1301"/>
        <end position="1312"/>
    </location>
</feature>
<dbReference type="InterPro" id="IPR009030">
    <property type="entry name" value="Growth_fac_rcpt_cys_sf"/>
</dbReference>
<dbReference type="Pfam" id="PF02494">
    <property type="entry name" value="HYR"/>
    <property type="match status" value="1"/>
</dbReference>
<dbReference type="GO" id="GO:0016324">
    <property type="term" value="C:apical plasma membrane"/>
    <property type="evidence" value="ECO:0007669"/>
    <property type="project" value="UniProtKB-SubCell"/>
</dbReference>
<dbReference type="Gene3D" id="2.10.25.10">
    <property type="entry name" value="Laminin"/>
    <property type="match status" value="12"/>
</dbReference>
<dbReference type="GO" id="GO:0005509">
    <property type="term" value="F:calcium ion binding"/>
    <property type="evidence" value="ECO:0007669"/>
    <property type="project" value="InterPro"/>
</dbReference>
<dbReference type="InterPro" id="IPR000152">
    <property type="entry name" value="EGF-type_Asp/Asn_hydroxyl_site"/>
</dbReference>
<gene>
    <name evidence="19" type="primary">SVEP1</name>
    <name evidence="19" type="ORF">BLAG_LOCUS22424</name>
</gene>
<dbReference type="Gene3D" id="2.10.50.10">
    <property type="entry name" value="Tumor Necrosis Factor Receptor, subunit A, domain 2"/>
    <property type="match status" value="4"/>
</dbReference>
<feature type="domain" description="EGF-like" evidence="17 18">
    <location>
        <begin position="1260"/>
        <end position="1271"/>
    </location>
</feature>
<dbReference type="SMART" id="SM00032">
    <property type="entry name" value="CCP"/>
    <property type="match status" value="4"/>
</dbReference>
<dbReference type="InterPro" id="IPR018097">
    <property type="entry name" value="EGF_Ca-bd_CS"/>
</dbReference>
<dbReference type="SMART" id="SM00327">
    <property type="entry name" value="VWA"/>
    <property type="match status" value="1"/>
</dbReference>
<dbReference type="SUPFAM" id="SSF53300">
    <property type="entry name" value="vWA-like"/>
    <property type="match status" value="1"/>
</dbReference>
<evidence type="ECO:0000256" key="1">
    <source>
        <dbReference type="ARBA" id="ARBA00004247"/>
    </source>
</evidence>
<feature type="region of interest" description="Disordered" evidence="14">
    <location>
        <begin position="2245"/>
        <end position="2283"/>
    </location>
</feature>
<dbReference type="PROSITE" id="PS01186">
    <property type="entry name" value="EGF_2"/>
    <property type="match status" value="12"/>
</dbReference>
<dbReference type="InterPro" id="IPR001759">
    <property type="entry name" value="PTX_dom"/>
</dbReference>
<dbReference type="GO" id="GO:0048468">
    <property type="term" value="P:cell development"/>
    <property type="evidence" value="ECO:0007669"/>
    <property type="project" value="UniProtKB-ARBA"/>
</dbReference>
<evidence type="ECO:0000256" key="14">
    <source>
        <dbReference type="SAM" id="MobiDB-lite"/>
    </source>
</evidence>
<dbReference type="GO" id="GO:0051093">
    <property type="term" value="P:negative regulation of developmental process"/>
    <property type="evidence" value="ECO:0007669"/>
    <property type="project" value="UniProtKB-ARBA"/>
</dbReference>
<dbReference type="GO" id="GO:0051241">
    <property type="term" value="P:negative regulation of multicellular organismal process"/>
    <property type="evidence" value="ECO:0007669"/>
    <property type="project" value="UniProtKB-ARBA"/>
</dbReference>
<feature type="domain" description="EGF-like" evidence="17 18">
    <location>
        <begin position="1924"/>
        <end position="1935"/>
    </location>
</feature>
<dbReference type="OrthoDB" id="6515930at2759"/>
<evidence type="ECO:0000256" key="4">
    <source>
        <dbReference type="ARBA" id="ARBA00022536"/>
    </source>
</evidence>
<accession>A0A8K0EV38</accession>
<dbReference type="Pfam" id="PF00092">
    <property type="entry name" value="VWA"/>
    <property type="match status" value="1"/>
</dbReference>
<evidence type="ECO:0000256" key="11">
    <source>
        <dbReference type="ARBA" id="ARBA00023136"/>
    </source>
</evidence>
<dbReference type="CDD" id="cd01450">
    <property type="entry name" value="vWFA_subfamily_ECM"/>
    <property type="match status" value="1"/>
</dbReference>
<dbReference type="Pfam" id="PF00084">
    <property type="entry name" value="Sushi"/>
    <property type="match status" value="4"/>
</dbReference>
<comment type="subcellular location">
    <subcellularLocation>
        <location evidence="1">Apical cell membrane</location>
        <topology evidence="1">Single-pass type I membrane protein</topology>
    </subcellularLocation>
</comment>
<evidence type="ECO:0000313" key="20">
    <source>
        <dbReference type="Proteomes" id="UP000838412"/>
    </source>
</evidence>
<reference evidence="19" key="1">
    <citation type="submission" date="2022-01" db="EMBL/GenBank/DDBJ databases">
        <authorList>
            <person name="Braso-Vives M."/>
        </authorList>
    </citation>
    <scope>NUCLEOTIDE SEQUENCE</scope>
</reference>
<keyword evidence="6 15" id="KW-0812">Transmembrane</keyword>
<dbReference type="SMART" id="SM00181">
    <property type="entry name" value="EGF"/>
    <property type="match status" value="16"/>
</dbReference>
<keyword evidence="13" id="KW-0325">Glycoprotein</keyword>
<name>A0A8K0EV38_BRALA</name>
<dbReference type="PANTHER" id="PTHR12916">
    <property type="entry name" value="CYTOCHROME C OXIDASE POLYPEPTIDE VIC-2"/>
    <property type="match status" value="1"/>
</dbReference>
<dbReference type="InterPro" id="IPR030476">
    <property type="entry name" value="Pentaxin_CS"/>
</dbReference>
<keyword evidence="12" id="KW-1015">Disulfide bond</keyword>
<dbReference type="PANTHER" id="PTHR12916:SF4">
    <property type="entry name" value="UNINFLATABLE, ISOFORM C"/>
    <property type="match status" value="1"/>
</dbReference>
<dbReference type="FunFam" id="2.10.25.10:FF:000565">
    <property type="entry name" value="Predicted protein"/>
    <property type="match status" value="1"/>
</dbReference>
<dbReference type="GO" id="GO:0060255">
    <property type="term" value="P:regulation of macromolecule metabolic process"/>
    <property type="evidence" value="ECO:0007669"/>
    <property type="project" value="UniProtKB-ARBA"/>
</dbReference>
<dbReference type="FunFam" id="2.10.50.10:FF:000018">
    <property type="entry name" value="Sushi, von Willebrand factor type A, EGF and pentraxin domain-containing 1"/>
    <property type="match status" value="1"/>
</dbReference>
<evidence type="ECO:0000256" key="10">
    <source>
        <dbReference type="ARBA" id="ARBA00022989"/>
    </source>
</evidence>
<feature type="domain" description="EGF-like" evidence="17 18">
    <location>
        <begin position="1699"/>
        <end position="1710"/>
    </location>
</feature>
<dbReference type="SMART" id="SM00179">
    <property type="entry name" value="EGF_CA"/>
    <property type="match status" value="12"/>
</dbReference>
<keyword evidence="10 15" id="KW-1133">Transmembrane helix</keyword>
<dbReference type="FunFam" id="2.10.25.10:FF:000321">
    <property type="entry name" value="Protein delta homolog 1"/>
    <property type="match status" value="1"/>
</dbReference>
<evidence type="ECO:0000256" key="2">
    <source>
        <dbReference type="ARBA" id="ARBA00022473"/>
    </source>
</evidence>
<evidence type="ECO:0000256" key="12">
    <source>
        <dbReference type="ARBA" id="ARBA00023157"/>
    </source>
</evidence>
<dbReference type="GO" id="GO:0080090">
    <property type="term" value="P:regulation of primary metabolic process"/>
    <property type="evidence" value="ECO:0007669"/>
    <property type="project" value="UniProtKB-ARBA"/>
</dbReference>
<dbReference type="SUPFAM" id="SSF57196">
    <property type="entry name" value="EGF/Laminin"/>
    <property type="match status" value="11"/>
</dbReference>
<dbReference type="InterPro" id="IPR013032">
    <property type="entry name" value="EGF-like_CS"/>
</dbReference>
<dbReference type="PROSITE" id="PS01187">
    <property type="entry name" value="EGF_CA"/>
    <property type="match status" value="2"/>
</dbReference>
<sequence>MAAYLATQSMLFACVFLLHVFHHNVVVAQTVTDVADDLNTNLLTPYLSTPGEKVDLVFVVDQSAFSEDKVSRGFLYMINFVKEILSGFTVDSDHTRVSLITYSTEAAVRINDLDSRYETKCTVFSRLDEVRAEVPQNRGLTATTDALRQAKQVLMDSRSDAKKAVILITDSYSTIGAPPAVASAEIRSLRWAGWDSSSQGSQLEVFAVGVNGADEPELQSVASSSHTNVFNIDSFSSLRQVSKLIHKVPENSSWEVTRMNFCGQCDISASCACDTGLGQYHCVCDPGYHGDGRTCQACPVDTYKDSLGPGACTACPGNTTSTTGATSVEECEEVLCPALPSVPHATSFHIYSPANEAQVNTFTTCKNTPGDYCYFQCEEGFNTSDVTRLLCDGTSWDQNPPTCEVVECESITQTDGMNVAYSHSMYGDHTYGTVATLTCDEGYRMYGSTERTCTEDGAWNGTRTQCQPTKCPSLVPPAYGQITPANCSSKKPEYQTVCTYSCDAGFQLVGPSNRTCQSNDLWTDSGVASTCNDVQPPSIVCPSDRTLYSDDGNKKTFYWNNNEPNISDNSGFHNSYTVVPAHSNPHDFLVGIHTLTYRVTDAAGNEASCERQLIVEASQPPSIEFCPGTTTITVTTTTGALNWTDPVYHDADSNTVTTECDRTKGESASLGTHNIHCNAQGYTAVNLCSFQVILKAPDCNIPADPLHGSSSCTATASHQERCTVSCDAGYSFAEDPESQYLCSYSGEWTPEPNWPNCAAQAHTGITTQTNTIQYDLSADSCNETVLEEIKSSFNSSFFALAIVQTQCANHECSLPEINVTCDTARRRRDVSEKSPMSARRQLKQSTQSRKSEFQERADLNDIESGRKKRATDFVVTIVFVIRVEVPAGETVSASAQSALIDIQDEVYFALDDVVTDGSFDITIVIAGVILTCDVQTGSYVADDPALDTTCGDGQVSRQPSDWEAFCVNCPVGSYKSGDSCVLCPHGQYQDQEAQQECLSCPEGTNTIRMGAVNITECRKFCSPGNYSSTGLEDCTPCEVGSYQTTEKSTSCEQCSNGTSTEAVGSTSEDDCKVVCPAGHSSPTGVVPCSICAENTYQPEAGQQGCVPCPDGNETDASGATSQSDCKAHQLYVLTITLVITYNLDLESYNENFVKMFEATGLAGEMTVTETDNVATSRAARSSSSRLTTCTADHAVSPSEVRPNLEAFRQAFLYQLGTGQMGDVPASTDDFTIAVKDPCSPDPCINGTCQENPDSSLGYECICSAGFRGPICEIDINECAQNGQNPCQHDSTCQDGINMFTCDCTPGYTGTNCEIDIDDCSQSPCENGASCQDLVNAYSCYCMTGYSGTNCSVNDDDCANSSCQYGTCHDLVADYSCTCSAGYSGKDCEIDIDECQSQPCQNGGDCTDLVNAYSCSCTGGFEGDNCEVDIDECASNPCDNGGTCEDEQNGYRCLCAVGFIGTNCEQNPSPDFDFVMDGSSASYAAVGNIPDLSAFTLSFWMKTSDQKLGTPVSYVMDTWTSKRDNLLALTDYGSFDLYVNGEAAYTMVAANVGEWIHVCVTWQSSDGSWQVFLNGNLEKTGTDLATGQVIQGGGTLVLGQMSNPSVSSIDIRRAFAGQLSRLNLYSTVLSPADINALAQGCSNELGTLRGWTDFLSRLGTTTVQDSPSYCRDVDECEEEDICSDYGIHELCVNTVGAYNCTCAPGYTGENCSQLINFCESLPCQNGALCNWLVNGYSCKCINGWAGKNCSEVANFCESNPCKNGRTCKSSSAGYICECASTDCESTDLCDGIQCENGGTCDSSSGSCTCPQGFEGKHCGLIEYDPCKENPCLNDGTCEVTSDGYNCRCVGNNETDNCEEPDVCSSNPCQNNGTCARNGTQRDSSICDCMEGTEGDLCETITDYCAPNPCQNEATCVSKTFEGVDCICPGGFTGTYCESQIDVCTANQVQNMCQNGGTANVNGTTCDCLCPEDSSNSVCANMGLYGGFTPTCGCSTCYDGNVDEGEDLFCFRDSGRCVVNEDGQSACLCNQGYHGKHCGAQDDQVEFCNTFVTVDMHYRDVEGRLDGVITNMGSNLANKTRDTYTDNGYESWRINATYKTISEGPGGKAVVALALTFTIPPEHGGEYTVQNLKELLESREELGSFDVSVEIDPECPEDPDGLLVVYIAVGCVGVLVLTIVVVLAWYLKKKKKKTGYSRPSSGSRVGPSPSEHFYEDIASIKDSYQNQAYVDRQRSIRMNEWLLNVNPDARPQYENDDQQSERPSTSMSRPRYDNESEGGSSVDLKSSIYPTSDVFTVVQPGGRSMDPAGISRLYPNVHGSVTPSDVRIPMKRLYPDI</sequence>
<dbReference type="GO" id="GO:0030182">
    <property type="term" value="P:neuron differentiation"/>
    <property type="evidence" value="ECO:0007669"/>
    <property type="project" value="UniProtKB-ARBA"/>
</dbReference>
<dbReference type="InterPro" id="IPR001881">
    <property type="entry name" value="EGF-like_Ca-bd_dom"/>
</dbReference>
<evidence type="ECO:0000256" key="16">
    <source>
        <dbReference type="SAM" id="SignalP"/>
    </source>
</evidence>
<dbReference type="FunFam" id="2.10.25.10:FF:000122">
    <property type="entry name" value="Protein crumbs homolog 2"/>
    <property type="match status" value="2"/>
</dbReference>
<feature type="domain" description="EGF-like" evidence="17 18">
    <location>
        <begin position="1452"/>
        <end position="1463"/>
    </location>
</feature>
<dbReference type="InterPro" id="IPR003410">
    <property type="entry name" value="HYR_dom"/>
</dbReference>
<evidence type="ECO:0000259" key="17">
    <source>
        <dbReference type="PROSITE" id="PS00022"/>
    </source>
</evidence>
<evidence type="ECO:0000256" key="3">
    <source>
        <dbReference type="ARBA" id="ARBA00022475"/>
    </source>
</evidence>
<feature type="domain" description="EGF-like" evidence="17 18">
    <location>
        <begin position="1339"/>
        <end position="1350"/>
    </location>
</feature>
<evidence type="ECO:0000313" key="19">
    <source>
        <dbReference type="EMBL" id="CAH1269961.1"/>
    </source>
</evidence>
<keyword evidence="4" id="KW-0245">EGF-like domain</keyword>
<dbReference type="FunFam" id="2.10.25.10:FF:000472">
    <property type="entry name" value="Uncharacterized protein, isoform A"/>
    <property type="match status" value="1"/>
</dbReference>
<evidence type="ECO:0000256" key="9">
    <source>
        <dbReference type="ARBA" id="ARBA00022782"/>
    </source>
</evidence>